<dbReference type="AlphaFoldDB" id="T1HHF8"/>
<evidence type="ECO:0000313" key="2">
    <source>
        <dbReference type="Proteomes" id="UP000015103"/>
    </source>
</evidence>
<dbReference type="VEuPathDB" id="VectorBase:RPRC003481"/>
<reference evidence="1" key="1">
    <citation type="submission" date="2015-05" db="UniProtKB">
        <authorList>
            <consortium name="EnsemblMetazoa"/>
        </authorList>
    </citation>
    <scope>IDENTIFICATION</scope>
</reference>
<evidence type="ECO:0000313" key="1">
    <source>
        <dbReference type="EnsemblMetazoa" id="RPRC003481-PA"/>
    </source>
</evidence>
<accession>T1HHF8</accession>
<keyword evidence="2" id="KW-1185">Reference proteome</keyword>
<dbReference type="EMBL" id="ACPB03009331">
    <property type="status" value="NOT_ANNOTATED_CDS"/>
    <property type="molecule type" value="Genomic_DNA"/>
</dbReference>
<dbReference type="HOGENOM" id="CLU_2136549_0_0_1"/>
<dbReference type="EnsemblMetazoa" id="RPRC003481-RA">
    <property type="protein sequence ID" value="RPRC003481-PA"/>
    <property type="gene ID" value="RPRC003481"/>
</dbReference>
<dbReference type="InParanoid" id="T1HHF8"/>
<dbReference type="Proteomes" id="UP000015103">
    <property type="component" value="Unassembled WGS sequence"/>
</dbReference>
<organism evidence="1 2">
    <name type="scientific">Rhodnius prolixus</name>
    <name type="common">Triatomid bug</name>
    <dbReference type="NCBI Taxonomy" id="13249"/>
    <lineage>
        <taxon>Eukaryota</taxon>
        <taxon>Metazoa</taxon>
        <taxon>Ecdysozoa</taxon>
        <taxon>Arthropoda</taxon>
        <taxon>Hexapoda</taxon>
        <taxon>Insecta</taxon>
        <taxon>Pterygota</taxon>
        <taxon>Neoptera</taxon>
        <taxon>Paraneoptera</taxon>
        <taxon>Hemiptera</taxon>
        <taxon>Heteroptera</taxon>
        <taxon>Panheteroptera</taxon>
        <taxon>Cimicomorpha</taxon>
        <taxon>Reduviidae</taxon>
        <taxon>Triatominae</taxon>
        <taxon>Rhodnius</taxon>
    </lineage>
</organism>
<proteinExistence type="predicted"/>
<protein>
    <submittedName>
        <fullName evidence="1">Uncharacterized protein</fullName>
    </submittedName>
</protein>
<name>T1HHF8_RHOPR</name>
<sequence length="113" mass="13066">MHYGLLLLSMCIAFVYSSPLSRYEQQLDLLSRYRYEFDPISKSLSVESEDISNQQVDNEVDNLEKLSQTLAHFHEDFLEKNENTSESNIDPISKSLSVESEDTSNQQVDNEVR</sequence>